<reference evidence="2 3" key="2">
    <citation type="journal article" date="2023" name="ChemBioChem">
        <title>Acyltransferase Domain Exchange between Two Independent Type I Polyketide Synthases in the Same Producer Strain of Macrolide Antibiotics.</title>
        <authorList>
            <person name="Kudo F."/>
            <person name="Kishikawa K."/>
            <person name="Tsuboi K."/>
            <person name="Kido T."/>
            <person name="Usui T."/>
            <person name="Hashimoto J."/>
            <person name="Shin-Ya K."/>
            <person name="Miyanaga A."/>
            <person name="Eguchi T."/>
        </authorList>
    </citation>
    <scope>NUCLEOTIDE SEQUENCE [LARGE SCALE GENOMIC DNA]</scope>
    <source>
        <strain evidence="2 3">A-8890</strain>
    </source>
</reference>
<feature type="region of interest" description="Disordered" evidence="1">
    <location>
        <begin position="91"/>
        <end position="111"/>
    </location>
</feature>
<organism evidence="2 3">
    <name type="scientific">Streptomyces graminofaciens</name>
    <dbReference type="NCBI Taxonomy" id="68212"/>
    <lineage>
        <taxon>Bacteria</taxon>
        <taxon>Bacillati</taxon>
        <taxon>Actinomycetota</taxon>
        <taxon>Actinomycetes</taxon>
        <taxon>Kitasatosporales</taxon>
        <taxon>Streptomycetaceae</taxon>
        <taxon>Streptomyces</taxon>
    </lineage>
</organism>
<keyword evidence="3" id="KW-1185">Reference proteome</keyword>
<reference evidence="2 3" key="1">
    <citation type="journal article" date="2010" name="ChemBioChem">
        <title>Cloning and characterization of the biosynthetic gene cluster of 16-membered macrolide antibiotic FD-891: involvement of a dual functional cytochrome P450 monooxygenase catalyzing epoxidation and hydroxylation.</title>
        <authorList>
            <person name="Kudo F."/>
            <person name="Motegi A."/>
            <person name="Mizoue K."/>
            <person name="Eguchi T."/>
        </authorList>
    </citation>
    <scope>NUCLEOTIDE SEQUENCE [LARGE SCALE GENOMIC DNA]</scope>
    <source>
        <strain evidence="2 3">A-8890</strain>
    </source>
</reference>
<dbReference type="EMBL" id="AP018448">
    <property type="protein sequence ID" value="BBC35259.1"/>
    <property type="molecule type" value="Genomic_DNA"/>
</dbReference>
<dbReference type="Proteomes" id="UP001321542">
    <property type="component" value="Chromosome"/>
</dbReference>
<sequence length="111" mass="12247">MRKWPADERGRVSEEAQRVFDAIDALGQIADPTERAKQIGAVLKNLPDRNKALKGLRQSAVLEMLGREGATYRSVADELGVHFTTVQAIVKGHSSSGTVRPKKKQEPKEPQ</sequence>
<name>A0ABM7FGU9_9ACTN</name>
<evidence type="ECO:0000313" key="3">
    <source>
        <dbReference type="Proteomes" id="UP001321542"/>
    </source>
</evidence>
<proteinExistence type="predicted"/>
<gene>
    <name evidence="2" type="ORF">SGFS_065530</name>
</gene>
<evidence type="ECO:0000313" key="2">
    <source>
        <dbReference type="EMBL" id="BBC35259.1"/>
    </source>
</evidence>
<evidence type="ECO:0000256" key="1">
    <source>
        <dbReference type="SAM" id="MobiDB-lite"/>
    </source>
</evidence>
<protein>
    <submittedName>
        <fullName evidence="2">Uncharacterized protein</fullName>
    </submittedName>
</protein>
<accession>A0ABM7FGU9</accession>